<dbReference type="RefSeq" id="WP_153478723.1">
    <property type="nucleotide sequence ID" value="NZ_CP021075.1"/>
</dbReference>
<dbReference type="EMBL" id="CP099583">
    <property type="protein sequence ID" value="USS43727.1"/>
    <property type="molecule type" value="Genomic_DNA"/>
</dbReference>
<sequence length="67" mass="7205">MGNQIEESGFAAMLASTLASAQDVIFMKKSSPSQRISPTPEIDVLFRNNPSQAANCSNSIDFSRPVT</sequence>
<name>A0ABY5B9M5_BURGL</name>
<accession>A0ABY5B9M5</accession>
<protein>
    <submittedName>
        <fullName evidence="1">Uncharacterized protein</fullName>
    </submittedName>
</protein>
<evidence type="ECO:0000313" key="2">
    <source>
        <dbReference type="Proteomes" id="UP001056386"/>
    </source>
</evidence>
<proteinExistence type="predicted"/>
<organism evidence="1 2">
    <name type="scientific">Burkholderia glumae</name>
    <name type="common">Pseudomonas glumae</name>
    <dbReference type="NCBI Taxonomy" id="337"/>
    <lineage>
        <taxon>Bacteria</taxon>
        <taxon>Pseudomonadati</taxon>
        <taxon>Pseudomonadota</taxon>
        <taxon>Betaproteobacteria</taxon>
        <taxon>Burkholderiales</taxon>
        <taxon>Burkholderiaceae</taxon>
        <taxon>Burkholderia</taxon>
    </lineage>
</organism>
<dbReference type="Proteomes" id="UP001056386">
    <property type="component" value="Chromosome 2"/>
</dbReference>
<reference evidence="1" key="1">
    <citation type="submission" date="2022-06" db="EMBL/GenBank/DDBJ databases">
        <title>Draft genome sequence of Burkholderia glumae strain GR20004 isolated from rice panicle showing bacterial panicle blight.</title>
        <authorList>
            <person name="Choi S.Y."/>
            <person name="Lee Y.H."/>
        </authorList>
    </citation>
    <scope>NUCLEOTIDE SEQUENCE</scope>
    <source>
        <strain evidence="1">GR20004</strain>
    </source>
</reference>
<gene>
    <name evidence="1" type="ORF">NFI99_04560</name>
</gene>
<evidence type="ECO:0000313" key="1">
    <source>
        <dbReference type="EMBL" id="USS43727.1"/>
    </source>
</evidence>
<keyword evidence="2" id="KW-1185">Reference proteome</keyword>